<dbReference type="Proteomes" id="UP001488805">
    <property type="component" value="Unassembled WGS sequence"/>
</dbReference>
<sequence>MTSCSFNIFIVFTIYLSFIFHRSNGFEVIQPENRTVNPDGLASISCEHTAKVNSVEDVRLNVISLTDKPKPLCQKGVKDCRNIIMHQENPHKWLFIMLNIGPEAMTKKYECQFTVRTDDLDHTAKGTPTKLLAGQKEAACILQPSPPPCPPCPQPPQPPQLFWIVIGLLALMFLYSCVITSFFIRLRCSNREARNSTYVEMRKAPPPRNPPF</sequence>
<dbReference type="EMBL" id="JBCEZU010000034">
    <property type="protein sequence ID" value="KAK9537259.1"/>
    <property type="molecule type" value="Genomic_DNA"/>
</dbReference>
<keyword evidence="1" id="KW-0812">Transmembrane</keyword>
<organism evidence="3 4">
    <name type="scientific">Zoarces viviparus</name>
    <name type="common">Viviparous eelpout</name>
    <name type="synonym">Blennius viviparus</name>
    <dbReference type="NCBI Taxonomy" id="48416"/>
    <lineage>
        <taxon>Eukaryota</taxon>
        <taxon>Metazoa</taxon>
        <taxon>Chordata</taxon>
        <taxon>Craniata</taxon>
        <taxon>Vertebrata</taxon>
        <taxon>Euteleostomi</taxon>
        <taxon>Actinopterygii</taxon>
        <taxon>Neopterygii</taxon>
        <taxon>Teleostei</taxon>
        <taxon>Neoteleostei</taxon>
        <taxon>Acanthomorphata</taxon>
        <taxon>Eupercaria</taxon>
        <taxon>Perciformes</taxon>
        <taxon>Cottioidei</taxon>
        <taxon>Zoarcales</taxon>
        <taxon>Zoarcidae</taxon>
        <taxon>Zoarcinae</taxon>
        <taxon>Zoarces</taxon>
    </lineage>
</organism>
<evidence type="ECO:0000256" key="1">
    <source>
        <dbReference type="SAM" id="Phobius"/>
    </source>
</evidence>
<evidence type="ECO:0000313" key="4">
    <source>
        <dbReference type="Proteomes" id="UP001488805"/>
    </source>
</evidence>
<dbReference type="AlphaFoldDB" id="A0AAW1FRG4"/>
<keyword evidence="4" id="KW-1185">Reference proteome</keyword>
<feature type="transmembrane region" description="Helical" evidence="1">
    <location>
        <begin position="161"/>
        <end position="184"/>
    </location>
</feature>
<comment type="caution">
    <text evidence="3">The sequence shown here is derived from an EMBL/GenBank/DDBJ whole genome shotgun (WGS) entry which is preliminary data.</text>
</comment>
<reference evidence="3 4" key="1">
    <citation type="journal article" date="2024" name="Genome Biol. Evol.">
        <title>Chromosome-level genome assembly of the viviparous eelpout Zoarces viviparus.</title>
        <authorList>
            <person name="Fuhrmann N."/>
            <person name="Brasseur M.V."/>
            <person name="Bakowski C.E."/>
            <person name="Podsiadlowski L."/>
            <person name="Prost S."/>
            <person name="Krehenwinkel H."/>
            <person name="Mayer C."/>
        </authorList>
    </citation>
    <scope>NUCLEOTIDE SEQUENCE [LARGE SCALE GENOMIC DNA]</scope>
    <source>
        <strain evidence="3">NO-MEL_2022_Ind0_liver</strain>
    </source>
</reference>
<accession>A0AAW1FRG4</accession>
<evidence type="ECO:0000256" key="2">
    <source>
        <dbReference type="SAM" id="SignalP"/>
    </source>
</evidence>
<keyword evidence="1" id="KW-0472">Membrane</keyword>
<name>A0AAW1FRG4_ZOAVI</name>
<keyword evidence="1" id="KW-1133">Transmembrane helix</keyword>
<feature type="chain" id="PRO_5043643116" evidence="2">
    <location>
        <begin position="26"/>
        <end position="212"/>
    </location>
</feature>
<proteinExistence type="predicted"/>
<gene>
    <name evidence="3" type="ORF">VZT92_004892</name>
</gene>
<keyword evidence="2" id="KW-0732">Signal</keyword>
<protein>
    <submittedName>
        <fullName evidence="3">Uncharacterized protein</fullName>
    </submittedName>
</protein>
<feature type="signal peptide" evidence="2">
    <location>
        <begin position="1"/>
        <end position="25"/>
    </location>
</feature>
<evidence type="ECO:0000313" key="3">
    <source>
        <dbReference type="EMBL" id="KAK9537259.1"/>
    </source>
</evidence>